<dbReference type="InterPro" id="IPR051450">
    <property type="entry name" value="Gfo/Idh/MocA_Oxidoreductases"/>
</dbReference>
<dbReference type="Gene3D" id="3.40.50.720">
    <property type="entry name" value="NAD(P)-binding Rossmann-like Domain"/>
    <property type="match status" value="1"/>
</dbReference>
<dbReference type="Proteomes" id="UP000773462">
    <property type="component" value="Unassembled WGS sequence"/>
</dbReference>
<evidence type="ECO:0000259" key="1">
    <source>
        <dbReference type="Pfam" id="PF01408"/>
    </source>
</evidence>
<dbReference type="InterPro" id="IPR036291">
    <property type="entry name" value="NAD(P)-bd_dom_sf"/>
</dbReference>
<protein>
    <recommendedName>
        <fullName evidence="1">Gfo/Idh/MocA-like oxidoreductase N-terminal domain-containing protein</fullName>
    </recommendedName>
</protein>
<comment type="caution">
    <text evidence="2">The sequence shown here is derived from an EMBL/GenBank/DDBJ whole genome shotgun (WGS) entry which is preliminary data.</text>
</comment>
<dbReference type="SUPFAM" id="SSF51735">
    <property type="entry name" value="NAD(P)-binding Rossmann-fold domains"/>
    <property type="match status" value="1"/>
</dbReference>
<name>A0ABS4NT85_9BACL</name>
<dbReference type="Pfam" id="PF01408">
    <property type="entry name" value="GFO_IDH_MocA"/>
    <property type="match status" value="1"/>
</dbReference>
<keyword evidence="3" id="KW-1185">Reference proteome</keyword>
<dbReference type="PANTHER" id="PTHR43377:SF1">
    <property type="entry name" value="BILIVERDIN REDUCTASE A"/>
    <property type="match status" value="1"/>
</dbReference>
<proteinExistence type="predicted"/>
<dbReference type="PANTHER" id="PTHR43377">
    <property type="entry name" value="BILIVERDIN REDUCTASE A"/>
    <property type="match status" value="1"/>
</dbReference>
<feature type="domain" description="Gfo/Idh/MocA-like oxidoreductase N-terminal" evidence="1">
    <location>
        <begin position="4"/>
        <end position="122"/>
    </location>
</feature>
<gene>
    <name evidence="2" type="ORF">J2Z70_003420</name>
</gene>
<reference evidence="2 3" key="1">
    <citation type="submission" date="2021-03" db="EMBL/GenBank/DDBJ databases">
        <title>Genomic Encyclopedia of Type Strains, Phase IV (KMG-IV): sequencing the most valuable type-strain genomes for metagenomic binning, comparative biology and taxonomic classification.</title>
        <authorList>
            <person name="Goeker M."/>
        </authorList>
    </citation>
    <scope>NUCLEOTIDE SEQUENCE [LARGE SCALE GENOMIC DNA]</scope>
    <source>
        <strain evidence="2 3">DSM 101953</strain>
    </source>
</reference>
<sequence length="360" mass="40363">MPVNFSIIGGGGFRAQYYLRIARVLPDLFRIGGLVVRDRAQGQAIEAEWGVQTYRSLDELLRSEDPDFAVVSVGGGAAMNYLYRLAEIGLPALTETPPASSLEELEQLHKELTVHGAWVQVAEQYPYHPVQEARLSLIRSGRLGRITETTVSVSHLYHGAALMRRMLGIGFEEAVIRGMRFDSSWVGGPTRSGPPVEDKLIPLQRDLAWLDFGDRLGIYDFTKDQHRSWTRANHLSVRGERGEIFDNRVLIQQENLVPLQMELKRINRGEQENAEGYYLQGIICGEQWLYNNPFAPARLYDDELAIASCLDKMALYAAGGPGFYGLEEASQDVYLGKLIEKAIESGEAVRAERMCWAEGK</sequence>
<organism evidence="2 3">
    <name type="scientific">Paenibacillus silagei</name>
    <dbReference type="NCBI Taxonomy" id="1670801"/>
    <lineage>
        <taxon>Bacteria</taxon>
        <taxon>Bacillati</taxon>
        <taxon>Bacillota</taxon>
        <taxon>Bacilli</taxon>
        <taxon>Bacillales</taxon>
        <taxon>Paenibacillaceae</taxon>
        <taxon>Paenibacillus</taxon>
    </lineage>
</organism>
<dbReference type="EMBL" id="JAGGLV010000010">
    <property type="protein sequence ID" value="MBP2113261.1"/>
    <property type="molecule type" value="Genomic_DNA"/>
</dbReference>
<evidence type="ECO:0000313" key="3">
    <source>
        <dbReference type="Proteomes" id="UP000773462"/>
    </source>
</evidence>
<evidence type="ECO:0000313" key="2">
    <source>
        <dbReference type="EMBL" id="MBP2113261.1"/>
    </source>
</evidence>
<accession>A0ABS4NT85</accession>
<dbReference type="InterPro" id="IPR000683">
    <property type="entry name" value="Gfo/Idh/MocA-like_OxRdtase_N"/>
</dbReference>